<evidence type="ECO:0000256" key="1">
    <source>
        <dbReference type="SAM" id="MobiDB-lite"/>
    </source>
</evidence>
<dbReference type="Proteomes" id="UP000231919">
    <property type="component" value="Unassembled WGS sequence"/>
</dbReference>
<keyword evidence="3" id="KW-1185">Reference proteome</keyword>
<evidence type="ECO:0000313" key="3">
    <source>
        <dbReference type="Proteomes" id="UP000231919"/>
    </source>
</evidence>
<name>A0ABX4N7G8_9LEPT</name>
<comment type="caution">
    <text evidence="2">The sequence shown here is derived from an EMBL/GenBank/DDBJ whole genome shotgun (WGS) entry which is preliminary data.</text>
</comment>
<feature type="compositionally biased region" description="Basic and acidic residues" evidence="1">
    <location>
        <begin position="8"/>
        <end position="21"/>
    </location>
</feature>
<organism evidence="2 3">
    <name type="scientific">Leptospira kmetyi</name>
    <dbReference type="NCBI Taxonomy" id="408139"/>
    <lineage>
        <taxon>Bacteria</taxon>
        <taxon>Pseudomonadati</taxon>
        <taxon>Spirochaetota</taxon>
        <taxon>Spirochaetia</taxon>
        <taxon>Leptospirales</taxon>
        <taxon>Leptospiraceae</taxon>
        <taxon>Leptospira</taxon>
    </lineage>
</organism>
<sequence length="66" mass="7699">MSNSISKQKADAMDEERRTDRGIPPISVPKESSRLKSVHCHFDIVRQKLVSIINFQVIFECQRRIE</sequence>
<gene>
    <name evidence="2" type="ORF">CH378_19955</name>
</gene>
<accession>A0ABX4N7G8</accession>
<evidence type="ECO:0000313" key="2">
    <source>
        <dbReference type="EMBL" id="PJZ28047.1"/>
    </source>
</evidence>
<feature type="region of interest" description="Disordered" evidence="1">
    <location>
        <begin position="1"/>
        <end position="29"/>
    </location>
</feature>
<dbReference type="EMBL" id="NPDP01000051">
    <property type="protein sequence ID" value="PJZ28047.1"/>
    <property type="molecule type" value="Genomic_DNA"/>
</dbReference>
<proteinExistence type="predicted"/>
<reference evidence="2 3" key="1">
    <citation type="submission" date="2017-07" db="EMBL/GenBank/DDBJ databases">
        <title>Leptospira spp. isolated from tropical soils.</title>
        <authorList>
            <person name="Thibeaux R."/>
            <person name="Iraola G."/>
            <person name="Ferres I."/>
            <person name="Bierque E."/>
            <person name="Girault D."/>
            <person name="Soupe-Gilbert M.-E."/>
            <person name="Picardeau M."/>
            <person name="Goarant C."/>
        </authorList>
    </citation>
    <scope>NUCLEOTIDE SEQUENCE [LARGE SCALE GENOMIC DNA]</scope>
    <source>
        <strain evidence="2 3">JW2-C-B1</strain>
    </source>
</reference>
<protein>
    <submittedName>
        <fullName evidence="2">Uncharacterized protein</fullName>
    </submittedName>
</protein>